<dbReference type="InterPro" id="IPR015940">
    <property type="entry name" value="UBA"/>
</dbReference>
<evidence type="ECO:0000259" key="2">
    <source>
        <dbReference type="PROSITE" id="PS50030"/>
    </source>
</evidence>
<dbReference type="Pfam" id="PF09409">
    <property type="entry name" value="PUB"/>
    <property type="match status" value="1"/>
</dbReference>
<evidence type="ECO:0000256" key="1">
    <source>
        <dbReference type="SAM" id="Coils"/>
    </source>
</evidence>
<sequence length="316" mass="36821">MSSFQDEDKKDTFEGKSDNNVNCKEIKEYVNKEYLNSLLSMGFGEVESEKSLFFTRNSGLENAITWIEENSNDPSLKDAIVEVVASPDKEGEFENKVDTAKLTDEEILRKAKELQKKAREIRINKEKEEEIEKERRRIASTKQLLEAQRKMEESERKRNIEMIAKEKDFHEKERQRQLNLLKIEWEERFGCPYPEEEKKDIPKGNKEKVGYYCNKMNNMYKSTDSSGIIKCFSLLRTYISNILSNPYEEKYRKIRLSNPTFESKVLKYEGSLELLISCGFVKDENGEFLIIPSDKTPDSFACSQAIKFLNLLISAG</sequence>
<keyword evidence="4" id="KW-1185">Reference proteome</keyword>
<gene>
    <name evidence="3" type="ORF">RS030_213283</name>
</gene>
<dbReference type="Pfam" id="PF22562">
    <property type="entry name" value="UBA_7"/>
    <property type="match status" value="1"/>
</dbReference>
<dbReference type="PANTHER" id="PTHR46713">
    <property type="entry name" value="F13M7.16 PROTEIN"/>
    <property type="match status" value="1"/>
</dbReference>
<dbReference type="SUPFAM" id="SSF143503">
    <property type="entry name" value="PUG domain-like"/>
    <property type="match status" value="1"/>
</dbReference>
<comment type="caution">
    <text evidence="3">The sequence shown here is derived from an EMBL/GenBank/DDBJ whole genome shotgun (WGS) entry which is preliminary data.</text>
</comment>
<protein>
    <recommendedName>
        <fullName evidence="2">UBA domain-containing protein</fullName>
    </recommendedName>
</protein>
<dbReference type="PROSITE" id="PS50030">
    <property type="entry name" value="UBA"/>
    <property type="match status" value="1"/>
</dbReference>
<organism evidence="3 4">
    <name type="scientific">Cryptosporidium xiaoi</name>
    <dbReference type="NCBI Taxonomy" id="659607"/>
    <lineage>
        <taxon>Eukaryota</taxon>
        <taxon>Sar</taxon>
        <taxon>Alveolata</taxon>
        <taxon>Apicomplexa</taxon>
        <taxon>Conoidasida</taxon>
        <taxon>Coccidia</taxon>
        <taxon>Eucoccidiorida</taxon>
        <taxon>Eimeriorina</taxon>
        <taxon>Cryptosporidiidae</taxon>
        <taxon>Cryptosporidium</taxon>
    </lineage>
</organism>
<proteinExistence type="predicted"/>
<dbReference type="SUPFAM" id="SSF46934">
    <property type="entry name" value="UBA-like"/>
    <property type="match status" value="1"/>
</dbReference>
<name>A0AAV9XYP9_9CRYT</name>
<accession>A0AAV9XYP9</accession>
<dbReference type="InterPro" id="IPR009060">
    <property type="entry name" value="UBA-like_sf"/>
</dbReference>
<dbReference type="Gene3D" id="1.20.58.2190">
    <property type="match status" value="1"/>
</dbReference>
<dbReference type="PANTHER" id="PTHR46713:SF1">
    <property type="entry name" value="F13M7.16 PROTEIN"/>
    <property type="match status" value="1"/>
</dbReference>
<feature type="coiled-coil region" evidence="1">
    <location>
        <begin position="104"/>
        <end position="157"/>
    </location>
</feature>
<dbReference type="EMBL" id="JAWDEY010000013">
    <property type="protein sequence ID" value="KAK6589234.1"/>
    <property type="molecule type" value="Genomic_DNA"/>
</dbReference>
<keyword evidence="1" id="KW-0175">Coiled coil</keyword>
<dbReference type="InterPro" id="IPR018997">
    <property type="entry name" value="PUB_domain"/>
</dbReference>
<reference evidence="3 4" key="1">
    <citation type="submission" date="2023-10" db="EMBL/GenBank/DDBJ databases">
        <title>Comparative genomics analysis reveals potential genetic determinants of host preference in Cryptosporidium xiaoi.</title>
        <authorList>
            <person name="Xiao L."/>
            <person name="Li J."/>
        </authorList>
    </citation>
    <scope>NUCLEOTIDE SEQUENCE [LARGE SCALE GENOMIC DNA]</scope>
    <source>
        <strain evidence="3 4">52996</strain>
    </source>
</reference>
<dbReference type="AlphaFoldDB" id="A0AAV9XYP9"/>
<evidence type="ECO:0000313" key="3">
    <source>
        <dbReference type="EMBL" id="KAK6589234.1"/>
    </source>
</evidence>
<feature type="domain" description="UBA" evidence="2">
    <location>
        <begin position="29"/>
        <end position="70"/>
    </location>
</feature>
<dbReference type="SMART" id="SM00580">
    <property type="entry name" value="PUG"/>
    <property type="match status" value="1"/>
</dbReference>
<dbReference type="Proteomes" id="UP001311799">
    <property type="component" value="Unassembled WGS sequence"/>
</dbReference>
<dbReference type="Gene3D" id="1.10.8.10">
    <property type="entry name" value="DNA helicase RuvA subunit, C-terminal domain"/>
    <property type="match status" value="1"/>
</dbReference>
<dbReference type="InterPro" id="IPR036339">
    <property type="entry name" value="PUB-like_dom_sf"/>
</dbReference>
<evidence type="ECO:0000313" key="4">
    <source>
        <dbReference type="Proteomes" id="UP001311799"/>
    </source>
</evidence>